<reference evidence="2 3" key="1">
    <citation type="submission" date="2019-01" db="EMBL/GenBank/DDBJ databases">
        <title>Litorilituus lipolytica sp. nov., isolated from intertidal sand of the Yellow Sea in China.</title>
        <authorList>
            <person name="Liu A."/>
        </authorList>
    </citation>
    <scope>NUCLEOTIDE SEQUENCE [LARGE SCALE GENOMIC DNA]</scope>
    <source>
        <strain evidence="2 3">RZ04</strain>
    </source>
</reference>
<comment type="caution">
    <text evidence="2">The sequence shown here is derived from an EMBL/GenBank/DDBJ whole genome shotgun (WGS) entry which is preliminary data.</text>
</comment>
<keyword evidence="1" id="KW-0472">Membrane</keyword>
<keyword evidence="1" id="KW-1133">Transmembrane helix</keyword>
<evidence type="ECO:0000313" key="2">
    <source>
        <dbReference type="EMBL" id="TPH18510.1"/>
    </source>
</evidence>
<proteinExistence type="predicted"/>
<protein>
    <submittedName>
        <fullName evidence="2">PepSY domain-containing protein</fullName>
    </submittedName>
</protein>
<sequence>MSWHKTSRTLHKWLMLFVGIQFLIWSISGLYMVVMDIHYIHGDTLIKPSNNHGNIQELALDNTDGNNTVYSLHSSQLNFSIMQLMQRYPDAENIELDRLLTHTVYRFKVDGQFHLINADNGVLLSPISIGTAIKVAQSQYSGDMSSSDFHVSYLSDQAPRELSARHLPVWRIDIDDAANPTLYVSAHSGKVITKRHSYWRVFDWMFAFHVMDYIEESADNWLLLCVSVIASIASFFGLILIYYRVLNQGKLRTIVGRN</sequence>
<dbReference type="EMBL" id="SAWY01000003">
    <property type="protein sequence ID" value="TPH18510.1"/>
    <property type="molecule type" value="Genomic_DNA"/>
</dbReference>
<dbReference type="AlphaFoldDB" id="A0A502L3G6"/>
<dbReference type="OrthoDB" id="9806195at2"/>
<keyword evidence="1" id="KW-0812">Transmembrane</keyword>
<feature type="transmembrane region" description="Helical" evidence="1">
    <location>
        <begin position="13"/>
        <end position="34"/>
    </location>
</feature>
<dbReference type="Proteomes" id="UP000315303">
    <property type="component" value="Unassembled WGS sequence"/>
</dbReference>
<keyword evidence="3" id="KW-1185">Reference proteome</keyword>
<gene>
    <name evidence="2" type="ORF">EPA86_01740</name>
</gene>
<name>A0A502L3G6_9GAMM</name>
<accession>A0A502L3G6</accession>
<dbReference type="RefSeq" id="WP_140601273.1">
    <property type="nucleotide sequence ID" value="NZ_SAWY01000003.1"/>
</dbReference>
<evidence type="ECO:0000313" key="3">
    <source>
        <dbReference type="Proteomes" id="UP000315303"/>
    </source>
</evidence>
<feature type="transmembrane region" description="Helical" evidence="1">
    <location>
        <begin position="220"/>
        <end position="243"/>
    </location>
</feature>
<evidence type="ECO:0000256" key="1">
    <source>
        <dbReference type="SAM" id="Phobius"/>
    </source>
</evidence>
<organism evidence="2 3">
    <name type="scientific">Litorilituus lipolyticus</name>
    <dbReference type="NCBI Taxonomy" id="2491017"/>
    <lineage>
        <taxon>Bacteria</taxon>
        <taxon>Pseudomonadati</taxon>
        <taxon>Pseudomonadota</taxon>
        <taxon>Gammaproteobacteria</taxon>
        <taxon>Alteromonadales</taxon>
        <taxon>Colwelliaceae</taxon>
        <taxon>Litorilituus</taxon>
    </lineage>
</organism>